<dbReference type="PROSITE" id="PS51475">
    <property type="entry name" value="PROTEASOME_ALPHA_2"/>
    <property type="match status" value="1"/>
</dbReference>
<dbReference type="InterPro" id="IPR029055">
    <property type="entry name" value="Ntn_hydrolases_N"/>
</dbReference>
<feature type="compositionally biased region" description="Basic and acidic residues" evidence="8">
    <location>
        <begin position="363"/>
        <end position="385"/>
    </location>
</feature>
<protein>
    <submittedName>
        <fullName evidence="10">DNase I-like protein</fullName>
    </submittedName>
</protein>
<keyword evidence="11" id="KW-1185">Reference proteome</keyword>
<evidence type="ECO:0000256" key="4">
    <source>
        <dbReference type="ARBA" id="ARBA00022723"/>
    </source>
</evidence>
<dbReference type="SUPFAM" id="SSF50978">
    <property type="entry name" value="WD40 repeat-like"/>
    <property type="match status" value="1"/>
</dbReference>
<dbReference type="Pfam" id="PF22669">
    <property type="entry name" value="Exo_endo_phos2"/>
    <property type="match status" value="1"/>
</dbReference>
<dbReference type="PANTHER" id="PTHR11200">
    <property type="entry name" value="INOSITOL 5-PHOSPHATASE"/>
    <property type="match status" value="1"/>
</dbReference>
<dbReference type="GO" id="GO:0004439">
    <property type="term" value="F:phosphatidylinositol-4,5-bisphosphate 5-phosphatase activity"/>
    <property type="evidence" value="ECO:0007669"/>
    <property type="project" value="TreeGrafter"/>
</dbReference>
<dbReference type="SUPFAM" id="SSF56219">
    <property type="entry name" value="DNase I-like"/>
    <property type="match status" value="1"/>
</dbReference>
<gene>
    <name evidence="10" type="ORF">DDE83_006106</name>
</gene>
<feature type="region of interest" description="Disordered" evidence="8">
    <location>
        <begin position="186"/>
        <end position="245"/>
    </location>
</feature>
<comment type="subcellular location">
    <subcellularLocation>
        <location evidence="1">Cytoplasm</location>
    </subcellularLocation>
</comment>
<keyword evidence="5" id="KW-0862">Zinc</keyword>
<dbReference type="InterPro" id="IPR006913">
    <property type="entry name" value="CENP-V/GFA"/>
</dbReference>
<feature type="domain" description="CENP-V/GFA" evidence="9">
    <location>
        <begin position="1544"/>
        <end position="1677"/>
    </location>
</feature>
<evidence type="ECO:0000259" key="9">
    <source>
        <dbReference type="PROSITE" id="PS51891"/>
    </source>
</evidence>
<feature type="compositionally biased region" description="Basic and acidic residues" evidence="8">
    <location>
        <begin position="643"/>
        <end position="660"/>
    </location>
</feature>
<dbReference type="SMART" id="SM00128">
    <property type="entry name" value="IPPc"/>
    <property type="match status" value="1"/>
</dbReference>
<sequence length="1726" mass="191746">MKLQDTRITPSKICLVDTHVALAFAGLNADARILVDKARLEAQSHRLTVEDPVSIEYITKYVAGVQQRYTQSGGVRPFGISTLIVGFDPNDKTPRLYQTEPSGIYSAWKANAIGRSSKTVREFLERNHKEGMDREETIKLTVKSLLEVVQTGAKNIEIAIMAPGKPIEMLPVEDIEKYVENINTEKQEEAANRRPGRQPGTGQAAILTRQTPGEGSGAGKTRQHRLEPLTPGPEDAPGHSWSANPIRNSLHSALEAARHTPWLSPAAETLAPPPTSRVPWGGKTVYASPLGSPTLRYLPVPADDKPRLPAPVMENAKEENMDGSSIKPVSSLRAQFENLLSTNKSSAPAAPRQRSPGANDRLPMPDDNRRADGRISLDMPREHASHNSLNVADLSGTGSVTPRSSTLGRMPWSNGKPRPTSMMAFSPPRSPTRSPPKVTVQSPRSPPKSTASPIHSPQPSRPTAHAALHSPSPPVSTPTGPRHFKIPSRGTTPANDPKTVFPTNTSNGNSNDPRKSDRPISSAPPVPPPVNRAGKPKIGSKSHSVDTTRANLAPEASSDAADISPFSTPPSSSEGSVKGDPSPPVIPAVSKPKMNVTHGGYFASPPVHHAVAEKLASADSRSTAKQPIKPAAPPLSPGDDPEDRPSLPARREKDNFDLRKSVQLQRPVPPDVPVRRSFDQTRPAQMVQETNNKFMPPPRRTNTTGTMSANPAKPLEPPKPPPPRNSGEMRRPSQPTTLPASQLSQPYTYDSDDEDTGGDKQPATALTEYPDSSQANRRPPVFPNGTSGIPTGYETKLFAICGDYICTTGYVTNVWNVLNGRLLMSLAHGDTVKATAIAFRPAKDVEDEGKRLWLGTNTGEMHEIDIPTQSVVHTKSNAHARSVIVKIFRYASEMWSIDEDGVIHIWPADDTGCPSLQQTPHTYRIPRGTTFSIISGSQLWVATTKDIRVYARTSDSNHFKQLTDGPVSQLNVGDVTSGAIISSQPDRMYFGHADGKVAIYSKKSLECLGIVNVSVYKISSLVGVGDFLWAGYSTGMIYVYDTKSTPWKVLKDWKAHDKPIAGIVADRTSIWKLDRFQVASLGTDAMLRVWDGMMKEDWLENLMQQRDSEYCEFRELSARVMTWNAGATKPTTLRQTEEDRNFFRELLEPENPPDIFVFGFQELVDLEDKKITAKSIFKRKKHKETSEHEHMSHQYRAWRDHLVRVLDEHCPNQNYVLLHTANLVGLFTCVFVKASERTNIRDVCAAEIKLGFSGRVGNKGALVVRFFIDDSSLCFINCHLAAGQTQTVHRNNDAAAIMENAPLPKNRSPSACANFFVGGGDGSMILDHEICILNGDLNYRIDAMPRNSVVAAVQQGNLAKLLERDQLLLSRKRNPGFRLRAFTESPINFAPTYKYDPGTDNYDSSEKQRSPAWCDRLLYRGLGRIKQLEYRRHDTIKVSDHRPVSGKFKLRVKTINSKQQDVARDKAEVEFEAVRRRIAGDINALPRARLLASHLTRQQPTFSQTTFRMDKDQSRGESTTGISEWKQRPPYRVHEKNDDFDVKYEANCHCGKVQYQLSRREPLDSKLCHCTTCQTQHAAPFQWAAIFHKTDINFTNGHHDLEWYDPTDKSIEHKLPCKVRCSYCHSPIMDEGRNMILLFPSLVHLKTDEDKAYFKPRCHMFYGQRVMDVPDGLPKWSGLSGESDLIEDSPPDMVRENERKREEEREKKLKEGKPEDVTQEGTQESK</sequence>
<dbReference type="Pfam" id="PF00227">
    <property type="entry name" value="Proteasome"/>
    <property type="match status" value="1"/>
</dbReference>
<dbReference type="EMBL" id="QGDH01000090">
    <property type="protein sequence ID" value="RAR08189.1"/>
    <property type="molecule type" value="Genomic_DNA"/>
</dbReference>
<dbReference type="GO" id="GO:0019773">
    <property type="term" value="C:proteasome core complex, alpha-subunit complex"/>
    <property type="evidence" value="ECO:0007669"/>
    <property type="project" value="UniProtKB-UniRule"/>
</dbReference>
<feature type="compositionally biased region" description="Polar residues" evidence="8">
    <location>
        <begin position="565"/>
        <end position="575"/>
    </location>
</feature>
<dbReference type="Proteomes" id="UP000249619">
    <property type="component" value="Unassembled WGS sequence"/>
</dbReference>
<organism evidence="10 11">
    <name type="scientific">Stemphylium lycopersici</name>
    <name type="common">Tomato gray leaf spot disease fungus</name>
    <name type="synonym">Thyrospora lycopersici</name>
    <dbReference type="NCBI Taxonomy" id="183478"/>
    <lineage>
        <taxon>Eukaryota</taxon>
        <taxon>Fungi</taxon>
        <taxon>Dikarya</taxon>
        <taxon>Ascomycota</taxon>
        <taxon>Pezizomycotina</taxon>
        <taxon>Dothideomycetes</taxon>
        <taxon>Pleosporomycetidae</taxon>
        <taxon>Pleosporales</taxon>
        <taxon>Pleosporineae</taxon>
        <taxon>Pleosporaceae</taxon>
        <taxon>Stemphylium</taxon>
    </lineage>
</organism>
<keyword evidence="6 7" id="KW-0647">Proteasome</keyword>
<dbReference type="InterPro" id="IPR015943">
    <property type="entry name" value="WD40/YVTN_repeat-like_dom_sf"/>
</dbReference>
<keyword evidence="3" id="KW-0963">Cytoplasm</keyword>
<comment type="similarity">
    <text evidence="7">Belongs to the peptidase T1A family.</text>
</comment>
<feature type="compositionally biased region" description="Pro residues" evidence="8">
    <location>
        <begin position="714"/>
        <end position="724"/>
    </location>
</feature>
<feature type="compositionally biased region" description="Polar residues" evidence="8">
    <location>
        <begin position="733"/>
        <end position="748"/>
    </location>
</feature>
<proteinExistence type="inferred from homology"/>
<evidence type="ECO:0000256" key="2">
    <source>
        <dbReference type="ARBA" id="ARBA00005495"/>
    </source>
</evidence>
<dbReference type="Gene3D" id="3.90.1590.10">
    <property type="entry name" value="glutathione-dependent formaldehyde- activating enzyme (gfa)"/>
    <property type="match status" value="1"/>
</dbReference>
<name>A0A364MZQ5_STELY</name>
<dbReference type="GO" id="GO:0016846">
    <property type="term" value="F:carbon-sulfur lyase activity"/>
    <property type="evidence" value="ECO:0007669"/>
    <property type="project" value="InterPro"/>
</dbReference>
<feature type="region of interest" description="Disordered" evidence="8">
    <location>
        <begin position="1678"/>
        <end position="1726"/>
    </location>
</feature>
<evidence type="ECO:0000256" key="7">
    <source>
        <dbReference type="PROSITE-ProRule" id="PRU00808"/>
    </source>
</evidence>
<reference evidence="11" key="1">
    <citation type="submission" date="2018-05" db="EMBL/GenBank/DDBJ databases">
        <title>Draft genome sequence of Stemphylium lycopersici strain CIDEFI 213.</title>
        <authorList>
            <person name="Medina R."/>
            <person name="Franco M.E.E."/>
            <person name="Lucentini C.G."/>
            <person name="Saparrat M.C.N."/>
            <person name="Balatti P.A."/>
        </authorList>
    </citation>
    <scope>NUCLEOTIDE SEQUENCE [LARGE SCALE GENOMIC DNA]</scope>
    <source>
        <strain evidence="11">CIDEFI 213</strain>
    </source>
</reference>
<feature type="compositionally biased region" description="Polar residues" evidence="8">
    <location>
        <begin position="439"/>
        <end position="458"/>
    </location>
</feature>
<feature type="compositionally biased region" description="Basic and acidic residues" evidence="8">
    <location>
        <begin position="1693"/>
        <end position="1716"/>
    </location>
</feature>
<evidence type="ECO:0000256" key="8">
    <source>
        <dbReference type="SAM" id="MobiDB-lite"/>
    </source>
</evidence>
<dbReference type="STRING" id="183478.A0A364MZQ5"/>
<evidence type="ECO:0000256" key="5">
    <source>
        <dbReference type="ARBA" id="ARBA00022833"/>
    </source>
</evidence>
<dbReference type="GO" id="GO:0046856">
    <property type="term" value="P:phosphatidylinositol dephosphorylation"/>
    <property type="evidence" value="ECO:0007669"/>
    <property type="project" value="InterPro"/>
</dbReference>
<evidence type="ECO:0000313" key="10">
    <source>
        <dbReference type="EMBL" id="RAR08189.1"/>
    </source>
</evidence>
<feature type="compositionally biased region" description="Polar residues" evidence="8">
    <location>
        <begin position="386"/>
        <end position="407"/>
    </location>
</feature>
<dbReference type="Gene3D" id="3.60.10.10">
    <property type="entry name" value="Endonuclease/exonuclease/phosphatase"/>
    <property type="match status" value="1"/>
</dbReference>
<dbReference type="InterPro" id="IPR036691">
    <property type="entry name" value="Endo/exonu/phosph_ase_sf"/>
</dbReference>
<feature type="compositionally biased region" description="Polar residues" evidence="8">
    <location>
        <begin position="501"/>
        <end position="511"/>
    </location>
</feature>
<dbReference type="GO" id="GO:0046872">
    <property type="term" value="F:metal ion binding"/>
    <property type="evidence" value="ECO:0007669"/>
    <property type="project" value="UniProtKB-KW"/>
</dbReference>
<comment type="similarity">
    <text evidence="2">Belongs to the Gfa family.</text>
</comment>
<dbReference type="SUPFAM" id="SSF51316">
    <property type="entry name" value="Mss4-like"/>
    <property type="match status" value="1"/>
</dbReference>
<accession>A0A364MZQ5</accession>
<dbReference type="GO" id="GO:0005737">
    <property type="term" value="C:cytoplasm"/>
    <property type="evidence" value="ECO:0007669"/>
    <property type="project" value="UniProtKB-SubCell"/>
</dbReference>
<evidence type="ECO:0000313" key="11">
    <source>
        <dbReference type="Proteomes" id="UP000249619"/>
    </source>
</evidence>
<dbReference type="FunFam" id="3.60.20.10:FF:000004">
    <property type="entry name" value="Proteasome subunit alpha type-4"/>
    <property type="match status" value="1"/>
</dbReference>
<dbReference type="InterPro" id="IPR023332">
    <property type="entry name" value="Proteasome_alpha-type"/>
</dbReference>
<evidence type="ECO:0000256" key="6">
    <source>
        <dbReference type="ARBA" id="ARBA00022942"/>
    </source>
</evidence>
<dbReference type="InterPro" id="IPR011057">
    <property type="entry name" value="Mss4-like_sf"/>
</dbReference>
<dbReference type="Pfam" id="PF04828">
    <property type="entry name" value="GFA"/>
    <property type="match status" value="1"/>
</dbReference>
<dbReference type="InterPro" id="IPR000300">
    <property type="entry name" value="IPPc"/>
</dbReference>
<dbReference type="FunFam" id="3.60.10.10:FF:000036">
    <property type="entry name" value="Inositol polyphosphate phosphatase, putative"/>
    <property type="match status" value="1"/>
</dbReference>
<feature type="compositionally biased region" description="Polar residues" evidence="8">
    <location>
        <begin position="700"/>
        <end position="709"/>
    </location>
</feature>
<comment type="caution">
    <text evidence="10">The sequence shown here is derived from an EMBL/GenBank/DDBJ whole genome shotgun (WGS) entry which is preliminary data.</text>
</comment>
<feature type="region of interest" description="Disordered" evidence="8">
    <location>
        <begin position="341"/>
        <end position="787"/>
    </location>
</feature>
<keyword evidence="4" id="KW-0479">Metal-binding</keyword>
<dbReference type="InterPro" id="IPR001353">
    <property type="entry name" value="Proteasome_sua/b"/>
</dbReference>
<dbReference type="Gene3D" id="2.130.10.10">
    <property type="entry name" value="YVTN repeat-like/Quinoprotein amine dehydrogenase"/>
    <property type="match status" value="1"/>
</dbReference>
<dbReference type="GO" id="GO:0051603">
    <property type="term" value="P:proteolysis involved in protein catabolic process"/>
    <property type="evidence" value="ECO:0007669"/>
    <property type="project" value="InterPro"/>
</dbReference>
<dbReference type="PROSITE" id="PS51891">
    <property type="entry name" value="CENP_V_GFA"/>
    <property type="match status" value="1"/>
</dbReference>
<dbReference type="PANTHER" id="PTHR11200:SF240">
    <property type="entry name" value="INOSITOL POLYPHOSPHATE 5-PHOSPHATASE C9G1.10C-RELATED"/>
    <property type="match status" value="1"/>
</dbReference>
<evidence type="ECO:0000256" key="1">
    <source>
        <dbReference type="ARBA" id="ARBA00004496"/>
    </source>
</evidence>
<dbReference type="SUPFAM" id="SSF56235">
    <property type="entry name" value="N-terminal nucleophile aminohydrolases (Ntn hydrolases)"/>
    <property type="match status" value="1"/>
</dbReference>
<feature type="compositionally biased region" description="Polar residues" evidence="8">
    <location>
        <begin position="680"/>
        <end position="693"/>
    </location>
</feature>
<dbReference type="InterPro" id="IPR046985">
    <property type="entry name" value="IP5"/>
</dbReference>
<dbReference type="Gene3D" id="3.60.20.10">
    <property type="entry name" value="Glutamine Phosphoribosylpyrophosphate, subunit 1, domain 1"/>
    <property type="match status" value="1"/>
</dbReference>
<evidence type="ECO:0000256" key="3">
    <source>
        <dbReference type="ARBA" id="ARBA00022490"/>
    </source>
</evidence>
<feature type="compositionally biased region" description="Polar residues" evidence="8">
    <location>
        <begin position="541"/>
        <end position="550"/>
    </location>
</feature>
<dbReference type="InterPro" id="IPR036322">
    <property type="entry name" value="WD40_repeat_dom_sf"/>
</dbReference>